<dbReference type="Gene3D" id="2.40.70.10">
    <property type="entry name" value="Acid Proteases"/>
    <property type="match status" value="2"/>
</dbReference>
<dbReference type="InterPro" id="IPR001461">
    <property type="entry name" value="Aspartic_peptidase_A1"/>
</dbReference>
<dbReference type="InParanoid" id="A0A0C3JIE4"/>
<dbReference type="GO" id="GO:0004190">
    <property type="term" value="F:aspartic-type endopeptidase activity"/>
    <property type="evidence" value="ECO:0007669"/>
    <property type="project" value="UniProtKB-KW"/>
</dbReference>
<protein>
    <recommendedName>
        <fullName evidence="7">Peptidase A1 domain-containing protein</fullName>
    </recommendedName>
</protein>
<evidence type="ECO:0000256" key="4">
    <source>
        <dbReference type="PIRSR" id="PIRSR601461-2"/>
    </source>
</evidence>
<reference evidence="8 9" key="1">
    <citation type="submission" date="2014-04" db="EMBL/GenBank/DDBJ databases">
        <authorList>
            <consortium name="DOE Joint Genome Institute"/>
            <person name="Kuo A."/>
            <person name="Kohler A."/>
            <person name="Costa M.D."/>
            <person name="Nagy L.G."/>
            <person name="Floudas D."/>
            <person name="Copeland A."/>
            <person name="Barry K.W."/>
            <person name="Cichocki N."/>
            <person name="Veneault-Fourrey C."/>
            <person name="LaButti K."/>
            <person name="Lindquist E.A."/>
            <person name="Lipzen A."/>
            <person name="Lundell T."/>
            <person name="Morin E."/>
            <person name="Murat C."/>
            <person name="Sun H."/>
            <person name="Tunlid A."/>
            <person name="Henrissat B."/>
            <person name="Grigoriev I.V."/>
            <person name="Hibbett D.S."/>
            <person name="Martin F."/>
            <person name="Nordberg H.P."/>
            <person name="Cantor M.N."/>
            <person name="Hua S.X."/>
        </authorList>
    </citation>
    <scope>NUCLEOTIDE SEQUENCE [LARGE SCALE GENOMIC DNA]</scope>
    <source>
        <strain evidence="8 9">Marx 270</strain>
    </source>
</reference>
<dbReference type="PANTHER" id="PTHR47966">
    <property type="entry name" value="BETA-SITE APP-CLEAVING ENZYME, ISOFORM A-RELATED"/>
    <property type="match status" value="1"/>
</dbReference>
<dbReference type="CDD" id="cd05471">
    <property type="entry name" value="pepsin_like"/>
    <property type="match status" value="1"/>
</dbReference>
<name>A0A0C3JIE4_PISTI</name>
<evidence type="ECO:0000313" key="8">
    <source>
        <dbReference type="EMBL" id="KIN97356.1"/>
    </source>
</evidence>
<evidence type="ECO:0000256" key="3">
    <source>
        <dbReference type="PIRSR" id="PIRSR601461-1"/>
    </source>
</evidence>
<keyword evidence="9" id="KW-1185">Reference proteome</keyword>
<gene>
    <name evidence="8" type="ORF">M404DRAFT_1006138</name>
</gene>
<keyword evidence="6" id="KW-0732">Signal</keyword>
<dbReference type="InterPro" id="IPR034164">
    <property type="entry name" value="Pepsin-like_dom"/>
</dbReference>
<dbReference type="InterPro" id="IPR001969">
    <property type="entry name" value="Aspartic_peptidase_AS"/>
</dbReference>
<feature type="signal peptide" evidence="6">
    <location>
        <begin position="1"/>
        <end position="24"/>
    </location>
</feature>
<dbReference type="FunFam" id="2.40.70.10:FF:000008">
    <property type="entry name" value="Cathepsin D"/>
    <property type="match status" value="1"/>
</dbReference>
<dbReference type="Proteomes" id="UP000054217">
    <property type="component" value="Unassembled WGS sequence"/>
</dbReference>
<comment type="similarity">
    <text evidence="1 5">Belongs to the peptidase A1 family.</text>
</comment>
<feature type="chain" id="PRO_5002179212" description="Peptidase A1 domain-containing protein" evidence="6">
    <location>
        <begin position="25"/>
        <end position="470"/>
    </location>
</feature>
<dbReference type="PROSITE" id="PS00141">
    <property type="entry name" value="ASP_PROTEASE"/>
    <property type="match status" value="1"/>
</dbReference>
<evidence type="ECO:0000259" key="7">
    <source>
        <dbReference type="PROSITE" id="PS51767"/>
    </source>
</evidence>
<evidence type="ECO:0000256" key="1">
    <source>
        <dbReference type="ARBA" id="ARBA00007447"/>
    </source>
</evidence>
<dbReference type="GO" id="GO:0006508">
    <property type="term" value="P:proteolysis"/>
    <property type="evidence" value="ECO:0007669"/>
    <property type="project" value="UniProtKB-KW"/>
</dbReference>
<sequence length="470" mass="49402">MTIPSWNVFFLYFVFLSLISHTRGAPAADGSPLVAGQTIPLRRRNPSPDLDIHQRGQVAKFQRDVVLARYFGGERPTRRSSGDNLLVNQAYDSGYYGTLAIGTPSVSFDVLLDTGSSDLWVAGTSCGTVCNGLPLYDSSASTSFKNTSQSFKITYGQGEASGYVATETIKMAGFSVFNQGFAVIDEMSSGFLSAPASGLLGLAWETLALSQQMPFWQTLASSGTWDSPLFAVQFTRYTNDTQAQALEPGGVLNLGYTNSSLYSGSIEFIDIPSQPSFWYITLTSVTVQGGSIPLGTNAIAAIDTGTSNIGAPLSAIEAIYAQIPGSKPASGSWAGYYQFPCSTSVNVTFSFGGSTWAMAPADFSYAQVGGSQCIGAFFETTGNNPSWIIGDAFLKNVYTVFRYSPPAVGFAALSDVALGENGLNGVPVPSPTIGSATAAVTGNAAPATLRFTPALIGMGVAFSLLHISLV</sequence>
<feature type="active site" evidence="3">
    <location>
        <position position="113"/>
    </location>
</feature>
<dbReference type="OrthoDB" id="771136at2759"/>
<dbReference type="FunCoup" id="A0A0C3JIE4">
    <property type="interactions" value="53"/>
</dbReference>
<dbReference type="PROSITE" id="PS51767">
    <property type="entry name" value="PEPTIDASE_A1"/>
    <property type="match status" value="1"/>
</dbReference>
<dbReference type="EMBL" id="KN832030">
    <property type="protein sequence ID" value="KIN97356.1"/>
    <property type="molecule type" value="Genomic_DNA"/>
</dbReference>
<evidence type="ECO:0000256" key="6">
    <source>
        <dbReference type="SAM" id="SignalP"/>
    </source>
</evidence>
<dbReference type="Pfam" id="PF00026">
    <property type="entry name" value="Asp"/>
    <property type="match status" value="1"/>
</dbReference>
<feature type="disulfide bond" evidence="4">
    <location>
        <begin position="126"/>
        <end position="130"/>
    </location>
</feature>
<keyword evidence="2 5" id="KW-0064">Aspartyl protease</keyword>
<evidence type="ECO:0000256" key="2">
    <source>
        <dbReference type="ARBA" id="ARBA00022750"/>
    </source>
</evidence>
<proteinExistence type="inferred from homology"/>
<evidence type="ECO:0000313" key="9">
    <source>
        <dbReference type="Proteomes" id="UP000054217"/>
    </source>
</evidence>
<dbReference type="PRINTS" id="PR00792">
    <property type="entry name" value="PEPSIN"/>
</dbReference>
<organism evidence="8 9">
    <name type="scientific">Pisolithus tinctorius Marx 270</name>
    <dbReference type="NCBI Taxonomy" id="870435"/>
    <lineage>
        <taxon>Eukaryota</taxon>
        <taxon>Fungi</taxon>
        <taxon>Dikarya</taxon>
        <taxon>Basidiomycota</taxon>
        <taxon>Agaricomycotina</taxon>
        <taxon>Agaricomycetes</taxon>
        <taxon>Agaricomycetidae</taxon>
        <taxon>Boletales</taxon>
        <taxon>Sclerodermatineae</taxon>
        <taxon>Pisolithaceae</taxon>
        <taxon>Pisolithus</taxon>
    </lineage>
</organism>
<dbReference type="InterPro" id="IPR021109">
    <property type="entry name" value="Peptidase_aspartic_dom_sf"/>
</dbReference>
<keyword evidence="5" id="KW-0378">Hydrolase</keyword>
<dbReference type="STRING" id="870435.A0A0C3JIE4"/>
<evidence type="ECO:0000256" key="5">
    <source>
        <dbReference type="RuleBase" id="RU000454"/>
    </source>
</evidence>
<dbReference type="AlphaFoldDB" id="A0A0C3JIE4"/>
<reference evidence="9" key="2">
    <citation type="submission" date="2015-01" db="EMBL/GenBank/DDBJ databases">
        <title>Evolutionary Origins and Diversification of the Mycorrhizal Mutualists.</title>
        <authorList>
            <consortium name="DOE Joint Genome Institute"/>
            <consortium name="Mycorrhizal Genomics Consortium"/>
            <person name="Kohler A."/>
            <person name="Kuo A."/>
            <person name="Nagy L.G."/>
            <person name="Floudas D."/>
            <person name="Copeland A."/>
            <person name="Barry K.W."/>
            <person name="Cichocki N."/>
            <person name="Veneault-Fourrey C."/>
            <person name="LaButti K."/>
            <person name="Lindquist E.A."/>
            <person name="Lipzen A."/>
            <person name="Lundell T."/>
            <person name="Morin E."/>
            <person name="Murat C."/>
            <person name="Riley R."/>
            <person name="Ohm R."/>
            <person name="Sun H."/>
            <person name="Tunlid A."/>
            <person name="Henrissat B."/>
            <person name="Grigoriev I.V."/>
            <person name="Hibbett D.S."/>
            <person name="Martin F."/>
        </authorList>
    </citation>
    <scope>NUCLEOTIDE SEQUENCE [LARGE SCALE GENOMIC DNA]</scope>
    <source>
        <strain evidence="9">Marx 270</strain>
    </source>
</reference>
<dbReference type="SUPFAM" id="SSF50630">
    <property type="entry name" value="Acid proteases"/>
    <property type="match status" value="1"/>
</dbReference>
<keyword evidence="5" id="KW-0645">Protease</keyword>
<feature type="domain" description="Peptidase A1" evidence="7">
    <location>
        <begin position="95"/>
        <end position="411"/>
    </location>
</feature>
<dbReference type="InterPro" id="IPR033121">
    <property type="entry name" value="PEPTIDASE_A1"/>
</dbReference>
<accession>A0A0C3JIE4</accession>
<dbReference type="PANTHER" id="PTHR47966:SF51">
    <property type="entry name" value="BETA-SITE APP-CLEAVING ENZYME, ISOFORM A-RELATED"/>
    <property type="match status" value="1"/>
</dbReference>
<keyword evidence="4" id="KW-1015">Disulfide bond</keyword>
<feature type="active site" evidence="3">
    <location>
        <position position="303"/>
    </location>
</feature>
<dbReference type="HOGENOM" id="CLU_013253_1_2_1"/>